<dbReference type="KEGG" id="mmb:Mmol_0078"/>
<proteinExistence type="predicted"/>
<dbReference type="eggNOG" id="ENOG5033V5E">
    <property type="taxonomic scope" value="Bacteria"/>
</dbReference>
<protein>
    <submittedName>
        <fullName evidence="1">Uncharacterized protein</fullName>
    </submittedName>
</protein>
<dbReference type="OrthoDB" id="9008811at2"/>
<dbReference type="AlphaFoldDB" id="C6WY93"/>
<reference evidence="1 2" key="2">
    <citation type="journal article" date="2011" name="J. Bacteriol.">
        <title>Genomes of three methylotrophs from a single niche uncover genetic and metabolic divergence of Methylophilaceae.</title>
        <authorList>
            <person name="Lapidus A."/>
            <person name="Clum A."/>
            <person name="Labutti K."/>
            <person name="Kaluzhnaya M.G."/>
            <person name="Lim S."/>
            <person name="Beck D.A."/>
            <person name="Glavina Del Rio T."/>
            <person name="Nolan M."/>
            <person name="Mavromatis K."/>
            <person name="Huntemann M."/>
            <person name="Lucas S."/>
            <person name="Lidstrom M.E."/>
            <person name="Ivanova N."/>
            <person name="Chistoserdova L."/>
        </authorList>
    </citation>
    <scope>NUCLEOTIDE SEQUENCE [LARGE SCALE GENOMIC DNA]</scope>
    <source>
        <strain evidence="2">JLW8 / ATCC BAA-1282 / DSM 17540</strain>
    </source>
</reference>
<evidence type="ECO:0000313" key="1">
    <source>
        <dbReference type="EMBL" id="ACT46989.1"/>
    </source>
</evidence>
<dbReference type="HOGENOM" id="CLU_1164979_0_0_4"/>
<name>C6WY93_METML</name>
<sequence>MFDALHPIKPDLISHEEYLKFAVALNYTKPNDAPPARCPVCMRQMKVRAGKKKADGHFYHDDSLFCPTKDPAKRPYLNLAPRLPNEAAVRANRLFTENNIEQIYSRVKAITSYLDFKEFIEILEEAKRLNVYGYANLIPDYLPYIFVTLINFLPSKSFKKSRQLKFCFFYEDKIRTYDELWINKGFSSNLIRVSYNNVTTQKVKIIETSTDYLTETPVTLSPAQKDWCYKVM</sequence>
<accession>C6WY93</accession>
<keyword evidence="2" id="KW-1185">Reference proteome</keyword>
<evidence type="ECO:0000313" key="2">
    <source>
        <dbReference type="Proteomes" id="UP000002742"/>
    </source>
</evidence>
<dbReference type="RefSeq" id="WP_012777446.1">
    <property type="nucleotide sequence ID" value="NC_012968.1"/>
</dbReference>
<dbReference type="EMBL" id="CP001672">
    <property type="protein sequence ID" value="ACT46989.1"/>
    <property type="molecule type" value="Genomic_DNA"/>
</dbReference>
<organism evidence="1 2">
    <name type="scientific">Methylotenera mobilis (strain JLW8 / ATCC BAA-1282 / DSM 17540)</name>
    <dbReference type="NCBI Taxonomy" id="583345"/>
    <lineage>
        <taxon>Bacteria</taxon>
        <taxon>Pseudomonadati</taxon>
        <taxon>Pseudomonadota</taxon>
        <taxon>Betaproteobacteria</taxon>
        <taxon>Nitrosomonadales</taxon>
        <taxon>Methylophilaceae</taxon>
        <taxon>Methylotenera</taxon>
    </lineage>
</organism>
<dbReference type="Proteomes" id="UP000002742">
    <property type="component" value="Chromosome"/>
</dbReference>
<gene>
    <name evidence="1" type="ordered locus">Mmol_0078</name>
</gene>
<reference evidence="2" key="1">
    <citation type="submission" date="2009-07" db="EMBL/GenBank/DDBJ databases">
        <title>Complete sequence of Methylotenera mobilis JLW8.</title>
        <authorList>
            <consortium name="US DOE Joint Genome Institute"/>
            <person name="Lucas S."/>
            <person name="Copeland A."/>
            <person name="Lapidus A."/>
            <person name="Glavina del Rio T."/>
            <person name="Tice H."/>
            <person name="Bruce D."/>
            <person name="Goodwin L."/>
            <person name="Pitluck S."/>
            <person name="LaButti K.M."/>
            <person name="Clum A."/>
            <person name="Larimer F."/>
            <person name="Land M."/>
            <person name="Hauser L."/>
            <person name="Kyrpides N."/>
            <person name="Mikhailova N."/>
            <person name="Kayluzhnaya M."/>
            <person name="Chistoserdova L."/>
        </authorList>
    </citation>
    <scope>NUCLEOTIDE SEQUENCE [LARGE SCALE GENOMIC DNA]</scope>
    <source>
        <strain evidence="2">JLW8 / ATCC BAA-1282 / DSM 17540</strain>
    </source>
</reference>